<dbReference type="EMBL" id="SPLM01000109">
    <property type="protein sequence ID" value="TMW59361.1"/>
    <property type="molecule type" value="Genomic_DNA"/>
</dbReference>
<accession>A0A8K1C9W4</accession>
<keyword evidence="3" id="KW-1185">Reference proteome</keyword>
<sequence>MERLVGSNYAAWAQEMEHELEKKGVWDVIQREKWSRVPPSTKNLSSSARLELQQRQMRANEALIEAMEPHVLRDVLMNADPANLWKVLSAQYANEPYGSVIDKAFAYFDCAYDKKDGSLTKHLQRMGRHVETLAAMGVNVPEELQTLLLLHSLKRRNSELIKDIRAYKEPPTKGELYKTLLSMEACSTKPQIPMERTVSTTSSTATADTWCSASSRDHGAPDSVSFSEEAVQAVARAMRLVSVEPTRREPSGPFDRNVKEDSSTLSESSGNSLVTDNTGSKRLDIVICL</sequence>
<feature type="region of interest" description="Disordered" evidence="1">
    <location>
        <begin position="243"/>
        <end position="276"/>
    </location>
</feature>
<protein>
    <recommendedName>
        <fullName evidence="4">DUF4219 domain-containing protein</fullName>
    </recommendedName>
</protein>
<evidence type="ECO:0000256" key="1">
    <source>
        <dbReference type="SAM" id="MobiDB-lite"/>
    </source>
</evidence>
<reference evidence="2" key="1">
    <citation type="submission" date="2019-03" db="EMBL/GenBank/DDBJ databases">
        <title>Long read genome sequence of the mycoparasitic Pythium oligandrum ATCC 38472 isolated from sugarbeet rhizosphere.</title>
        <authorList>
            <person name="Gaulin E."/>
        </authorList>
    </citation>
    <scope>NUCLEOTIDE SEQUENCE</scope>
    <source>
        <strain evidence="2">ATCC 38472_TT</strain>
    </source>
</reference>
<evidence type="ECO:0008006" key="4">
    <source>
        <dbReference type="Google" id="ProtNLM"/>
    </source>
</evidence>
<evidence type="ECO:0000313" key="2">
    <source>
        <dbReference type="EMBL" id="TMW59361.1"/>
    </source>
</evidence>
<dbReference type="AlphaFoldDB" id="A0A8K1C9W4"/>
<feature type="compositionally biased region" description="Basic and acidic residues" evidence="1">
    <location>
        <begin position="245"/>
        <end position="262"/>
    </location>
</feature>
<feature type="compositionally biased region" description="Low complexity" evidence="1">
    <location>
        <begin position="263"/>
        <end position="272"/>
    </location>
</feature>
<dbReference type="Pfam" id="PF14223">
    <property type="entry name" value="Retrotran_gag_2"/>
    <property type="match status" value="1"/>
</dbReference>
<organism evidence="2 3">
    <name type="scientific">Pythium oligandrum</name>
    <name type="common">Mycoparasitic fungus</name>
    <dbReference type="NCBI Taxonomy" id="41045"/>
    <lineage>
        <taxon>Eukaryota</taxon>
        <taxon>Sar</taxon>
        <taxon>Stramenopiles</taxon>
        <taxon>Oomycota</taxon>
        <taxon>Peronosporomycetes</taxon>
        <taxon>Pythiales</taxon>
        <taxon>Pythiaceae</taxon>
        <taxon>Pythium</taxon>
    </lineage>
</organism>
<dbReference type="Proteomes" id="UP000794436">
    <property type="component" value="Unassembled WGS sequence"/>
</dbReference>
<gene>
    <name evidence="2" type="ORF">Poli38472_004430</name>
</gene>
<evidence type="ECO:0000313" key="3">
    <source>
        <dbReference type="Proteomes" id="UP000794436"/>
    </source>
</evidence>
<comment type="caution">
    <text evidence="2">The sequence shown here is derived from an EMBL/GenBank/DDBJ whole genome shotgun (WGS) entry which is preliminary data.</text>
</comment>
<name>A0A8K1C9W4_PYTOL</name>
<proteinExistence type="predicted"/>